<keyword evidence="2" id="KW-1185">Reference proteome</keyword>
<protein>
    <recommendedName>
        <fullName evidence="3">Nucleotidyltransferase domain-containing protein</fullName>
    </recommendedName>
</protein>
<evidence type="ECO:0000313" key="1">
    <source>
        <dbReference type="EMBL" id="SKB01328.1"/>
    </source>
</evidence>
<name>A0A1T4YIG2_9BACL</name>
<organism evidence="1 2">
    <name type="scientific">Sporosarcina newyorkensis</name>
    <dbReference type="NCBI Taxonomy" id="759851"/>
    <lineage>
        <taxon>Bacteria</taxon>
        <taxon>Bacillati</taxon>
        <taxon>Bacillota</taxon>
        <taxon>Bacilli</taxon>
        <taxon>Bacillales</taxon>
        <taxon>Caryophanaceae</taxon>
        <taxon>Sporosarcina</taxon>
    </lineage>
</organism>
<evidence type="ECO:0008006" key="3">
    <source>
        <dbReference type="Google" id="ProtNLM"/>
    </source>
</evidence>
<sequence length="99" mass="11580">MITLLRGSVNNLKKENVLYSNLDFYLFGSLLYTNSPNDIDLIIVYNKDKISIQDILLLRKHLYCSFFNEFKITLDITLLTKQEEKSLNFIQTEKAISLL</sequence>
<dbReference type="AlphaFoldDB" id="A0A1T4YIG2"/>
<accession>A0A1T4YIG2</accession>
<evidence type="ECO:0000313" key="2">
    <source>
        <dbReference type="Proteomes" id="UP000190042"/>
    </source>
</evidence>
<dbReference type="InterPro" id="IPR043519">
    <property type="entry name" value="NT_sf"/>
</dbReference>
<reference evidence="2" key="1">
    <citation type="submission" date="2017-02" db="EMBL/GenBank/DDBJ databases">
        <authorList>
            <person name="Varghese N."/>
            <person name="Submissions S."/>
        </authorList>
    </citation>
    <scope>NUCLEOTIDE SEQUENCE [LARGE SCALE GENOMIC DNA]</scope>
    <source>
        <strain evidence="2">DSM 23966</strain>
    </source>
</reference>
<dbReference type="EMBL" id="FUYJ01000005">
    <property type="protein sequence ID" value="SKB01328.1"/>
    <property type="molecule type" value="Genomic_DNA"/>
</dbReference>
<dbReference type="Proteomes" id="UP000190042">
    <property type="component" value="Unassembled WGS sequence"/>
</dbReference>
<proteinExistence type="predicted"/>
<dbReference type="Gene3D" id="3.30.460.10">
    <property type="entry name" value="Beta Polymerase, domain 2"/>
    <property type="match status" value="1"/>
</dbReference>
<gene>
    <name evidence="1" type="ORF">SAMN04244570_2679</name>
</gene>